<evidence type="ECO:0000259" key="6">
    <source>
        <dbReference type="PROSITE" id="PS50110"/>
    </source>
</evidence>
<dbReference type="AlphaFoldDB" id="A0A964FII1"/>
<keyword evidence="3" id="KW-0238">DNA-binding</keyword>
<dbReference type="InterPro" id="IPR011006">
    <property type="entry name" value="CheY-like_superfamily"/>
</dbReference>
<keyword evidence="2" id="KW-0805">Transcription regulation</keyword>
<dbReference type="Pfam" id="PF00072">
    <property type="entry name" value="Response_reg"/>
    <property type="match status" value="1"/>
</dbReference>
<evidence type="ECO:0000256" key="4">
    <source>
        <dbReference type="ARBA" id="ARBA00023163"/>
    </source>
</evidence>
<name>A0A964FII1_9CYAN</name>
<dbReference type="GO" id="GO:0005829">
    <property type="term" value="C:cytosol"/>
    <property type="evidence" value="ECO:0007669"/>
    <property type="project" value="TreeGrafter"/>
</dbReference>
<comment type="caution">
    <text evidence="7">The sequence shown here is derived from an EMBL/GenBank/DDBJ whole genome shotgun (WGS) entry which is preliminary data.</text>
</comment>
<dbReference type="PANTHER" id="PTHR48111">
    <property type="entry name" value="REGULATOR OF RPOS"/>
    <property type="match status" value="1"/>
</dbReference>
<dbReference type="Gene3D" id="3.40.50.2300">
    <property type="match status" value="1"/>
</dbReference>
<keyword evidence="8" id="KW-1185">Reference proteome</keyword>
<feature type="modified residue" description="4-aspartylphosphate" evidence="5">
    <location>
        <position position="52"/>
    </location>
</feature>
<dbReference type="InterPro" id="IPR039420">
    <property type="entry name" value="WalR-like"/>
</dbReference>
<gene>
    <name evidence="7" type="ORF">I4641_16095</name>
</gene>
<evidence type="ECO:0000313" key="8">
    <source>
        <dbReference type="Proteomes" id="UP000729733"/>
    </source>
</evidence>
<dbReference type="SMART" id="SM00448">
    <property type="entry name" value="REC"/>
    <property type="match status" value="1"/>
</dbReference>
<evidence type="ECO:0000256" key="5">
    <source>
        <dbReference type="PROSITE-ProRule" id="PRU00169"/>
    </source>
</evidence>
<evidence type="ECO:0000256" key="2">
    <source>
        <dbReference type="ARBA" id="ARBA00023015"/>
    </source>
</evidence>
<dbReference type="PANTHER" id="PTHR48111:SF4">
    <property type="entry name" value="DNA-BINDING DUAL TRANSCRIPTIONAL REGULATOR OMPR"/>
    <property type="match status" value="1"/>
</dbReference>
<dbReference type="GO" id="GO:0000156">
    <property type="term" value="F:phosphorelay response regulator activity"/>
    <property type="evidence" value="ECO:0007669"/>
    <property type="project" value="TreeGrafter"/>
</dbReference>
<dbReference type="PROSITE" id="PS50110">
    <property type="entry name" value="RESPONSE_REGULATORY"/>
    <property type="match status" value="1"/>
</dbReference>
<organism evidence="7 8">
    <name type="scientific">Waterburya agarophytonicola KI4</name>
    <dbReference type="NCBI Taxonomy" id="2874699"/>
    <lineage>
        <taxon>Bacteria</taxon>
        <taxon>Bacillati</taxon>
        <taxon>Cyanobacteriota</taxon>
        <taxon>Cyanophyceae</taxon>
        <taxon>Pleurocapsales</taxon>
        <taxon>Hyellaceae</taxon>
        <taxon>Waterburya</taxon>
        <taxon>Waterburya agarophytonicola</taxon>
    </lineage>
</organism>
<sequence length="148" mass="17252">MTTILVIEDDVFIKENIVELLEAECFDVFSTNNGILAISWAKENNPDLIICDVMMPEIKGDEVLTAIREIPEITLTPFIFLTAMSNKTDIRYGMELGADDYLTKPFTRQELLKSIYSRLLKQAMFMKRYNDEHQRVEILEQKIRELLE</sequence>
<dbReference type="GO" id="GO:0000976">
    <property type="term" value="F:transcription cis-regulatory region binding"/>
    <property type="evidence" value="ECO:0007669"/>
    <property type="project" value="TreeGrafter"/>
</dbReference>
<dbReference type="Proteomes" id="UP000729733">
    <property type="component" value="Unassembled WGS sequence"/>
</dbReference>
<dbReference type="SUPFAM" id="SSF52172">
    <property type="entry name" value="CheY-like"/>
    <property type="match status" value="1"/>
</dbReference>
<dbReference type="RefSeq" id="WP_229641594.1">
    <property type="nucleotide sequence ID" value="NZ_JADWDC010000045.1"/>
</dbReference>
<feature type="domain" description="Response regulatory" evidence="6">
    <location>
        <begin position="3"/>
        <end position="119"/>
    </location>
</feature>
<reference evidence="7" key="1">
    <citation type="journal article" date="2021" name="Antonie Van Leeuwenhoek">
        <title>Draft genome and description of Waterburya agarophytonicola gen. nov. sp. nov. (Pleurocapsales, Cyanobacteria): a seaweed symbiont.</title>
        <authorList>
            <person name="Bonthond G."/>
            <person name="Shalygin S."/>
            <person name="Bayer T."/>
            <person name="Weinberger F."/>
        </authorList>
    </citation>
    <scope>NUCLEOTIDE SEQUENCE</scope>
    <source>
        <strain evidence="7">KI4</strain>
    </source>
</reference>
<dbReference type="EMBL" id="JADWDC010000045">
    <property type="protein sequence ID" value="MCC0178499.1"/>
    <property type="molecule type" value="Genomic_DNA"/>
</dbReference>
<dbReference type="GO" id="GO:0006355">
    <property type="term" value="P:regulation of DNA-templated transcription"/>
    <property type="evidence" value="ECO:0007669"/>
    <property type="project" value="TreeGrafter"/>
</dbReference>
<keyword evidence="1 5" id="KW-0597">Phosphoprotein</keyword>
<protein>
    <submittedName>
        <fullName evidence="7">Response regulator</fullName>
    </submittedName>
</protein>
<accession>A0A964FII1</accession>
<evidence type="ECO:0000256" key="3">
    <source>
        <dbReference type="ARBA" id="ARBA00023125"/>
    </source>
</evidence>
<dbReference type="CDD" id="cd17574">
    <property type="entry name" value="REC_OmpR"/>
    <property type="match status" value="1"/>
</dbReference>
<proteinExistence type="predicted"/>
<dbReference type="GO" id="GO:0032993">
    <property type="term" value="C:protein-DNA complex"/>
    <property type="evidence" value="ECO:0007669"/>
    <property type="project" value="TreeGrafter"/>
</dbReference>
<evidence type="ECO:0000313" key="7">
    <source>
        <dbReference type="EMBL" id="MCC0178499.1"/>
    </source>
</evidence>
<keyword evidence="4" id="KW-0804">Transcription</keyword>
<evidence type="ECO:0000256" key="1">
    <source>
        <dbReference type="ARBA" id="ARBA00022553"/>
    </source>
</evidence>
<dbReference type="InterPro" id="IPR001789">
    <property type="entry name" value="Sig_transdc_resp-reg_receiver"/>
</dbReference>